<keyword evidence="2" id="KW-1185">Reference proteome</keyword>
<reference evidence="3" key="1">
    <citation type="submission" date="2025-08" db="UniProtKB">
        <authorList>
            <consortium name="RefSeq"/>
        </authorList>
    </citation>
    <scope>IDENTIFICATION</scope>
</reference>
<evidence type="ECO:0000313" key="3">
    <source>
        <dbReference type="RefSeq" id="XP_022083542.1"/>
    </source>
</evidence>
<evidence type="ECO:0000313" key="2">
    <source>
        <dbReference type="Proteomes" id="UP000694845"/>
    </source>
</evidence>
<dbReference type="AlphaFoldDB" id="A0A8B7XTJ5"/>
<evidence type="ECO:0000256" key="1">
    <source>
        <dbReference type="SAM" id="Phobius"/>
    </source>
</evidence>
<organism evidence="2 3">
    <name type="scientific">Acanthaster planci</name>
    <name type="common">Crown-of-thorns starfish</name>
    <dbReference type="NCBI Taxonomy" id="133434"/>
    <lineage>
        <taxon>Eukaryota</taxon>
        <taxon>Metazoa</taxon>
        <taxon>Echinodermata</taxon>
        <taxon>Eleutherozoa</taxon>
        <taxon>Asterozoa</taxon>
        <taxon>Asteroidea</taxon>
        <taxon>Valvatacea</taxon>
        <taxon>Valvatida</taxon>
        <taxon>Acanthasteridae</taxon>
        <taxon>Acanthaster</taxon>
    </lineage>
</organism>
<name>A0A8B7XTJ5_ACAPL</name>
<protein>
    <submittedName>
        <fullName evidence="3">Uncharacterized protein LOC110975394</fullName>
    </submittedName>
</protein>
<sequence>MATTRALANTYGAFLILLVVIFTALNYFDLNNGVVRVRSIEDRVPYPNRSIGVVDGTDLAFTKGHTLTLTVRMETIPKLLTRFYCDLLRSAVLFWSPKLGRISVILNKESESDHLFALRLRGRERELGLKFDFFYEPLPNDTTILKKGRVPTGYTRQLWSSFWMDVFIDASIVAWADTDAIFITPVTPENIFNGQRLRVVAFTDWRRPKTCGWYRTTQSALGRKMVADFMTYFPTYVWRDTITNCRNFVLKQMKVNSFAEAFRKLGIGISPVNIIMNYAYYFEHDRYDWHLDVSNNLKGYNAKYVPRGFEIQPNETVSEVHVTVHDGYFKLSPHPLLQGYCIAKRYTGQLPVGCKQFENTTNFFLFEFETKPYVGHMKAWCSPGAGRESCAQRIEAHYNNTLKYYNAGNDLNLKRVGDIEEAARQENISCPNVFNFG</sequence>
<keyword evidence="1" id="KW-1133">Transmembrane helix</keyword>
<feature type="transmembrane region" description="Helical" evidence="1">
    <location>
        <begin position="6"/>
        <end position="28"/>
    </location>
</feature>
<dbReference type="RefSeq" id="XP_022083542.1">
    <property type="nucleotide sequence ID" value="XM_022227850.1"/>
</dbReference>
<dbReference type="GeneID" id="110975394"/>
<dbReference type="OrthoDB" id="10051466at2759"/>
<keyword evidence="1" id="KW-0472">Membrane</keyword>
<proteinExistence type="predicted"/>
<accession>A0A8B7XTJ5</accession>
<gene>
    <name evidence="3" type="primary">LOC110975394</name>
</gene>
<dbReference type="Proteomes" id="UP000694845">
    <property type="component" value="Unplaced"/>
</dbReference>
<keyword evidence="1" id="KW-0812">Transmembrane</keyword>
<dbReference type="KEGG" id="aplc:110975394"/>